<organism evidence="2 3">
    <name type="scientific">Sphingobium chungbukense</name>
    <dbReference type="NCBI Taxonomy" id="56193"/>
    <lineage>
        <taxon>Bacteria</taxon>
        <taxon>Pseudomonadati</taxon>
        <taxon>Pseudomonadota</taxon>
        <taxon>Alphaproteobacteria</taxon>
        <taxon>Sphingomonadales</taxon>
        <taxon>Sphingomonadaceae</taxon>
        <taxon>Sphingobium</taxon>
    </lineage>
</organism>
<accession>A0A0M3AJQ6</accession>
<feature type="region of interest" description="Disordered" evidence="1">
    <location>
        <begin position="1"/>
        <end position="31"/>
    </location>
</feature>
<dbReference type="Proteomes" id="UP000033874">
    <property type="component" value="Unassembled WGS sequence"/>
</dbReference>
<dbReference type="PATRIC" id="fig|56193.3.peg.4232"/>
<comment type="caution">
    <text evidence="2">The sequence shown here is derived from an EMBL/GenBank/DDBJ whole genome shotgun (WGS) entry which is preliminary data.</text>
</comment>
<keyword evidence="3" id="KW-1185">Reference proteome</keyword>
<sequence>MGMGKPDQGTMPRPARRASRADELADEASPAVSDPLVGKTVALVLMREAKDALEDTGETQARELLQAAIESLLKPRAEAGSPVRN</sequence>
<dbReference type="EMBL" id="LBIC01000010">
    <property type="protein sequence ID" value="KKW90317.1"/>
    <property type="molecule type" value="Genomic_DNA"/>
</dbReference>
<gene>
    <name evidence="2" type="ORF">YP76_20135</name>
</gene>
<name>A0A0M3AJQ6_9SPHN</name>
<protein>
    <submittedName>
        <fullName evidence="2">Uncharacterized protein</fullName>
    </submittedName>
</protein>
<evidence type="ECO:0000313" key="2">
    <source>
        <dbReference type="EMBL" id="KKW90317.1"/>
    </source>
</evidence>
<reference evidence="2 3" key="1">
    <citation type="submission" date="2015-04" db="EMBL/GenBank/DDBJ databases">
        <title>Genome sequence of aromatic hydrocarbons-degrading Sphingobium chungbukense DJ77.</title>
        <authorList>
            <person name="Kim Y.-C."/>
            <person name="Chae J.-C."/>
        </authorList>
    </citation>
    <scope>NUCLEOTIDE SEQUENCE [LARGE SCALE GENOMIC DNA]</scope>
    <source>
        <strain evidence="2 3">DJ77</strain>
    </source>
</reference>
<proteinExistence type="predicted"/>
<dbReference type="AlphaFoldDB" id="A0A0M3AJQ6"/>
<evidence type="ECO:0000256" key="1">
    <source>
        <dbReference type="SAM" id="MobiDB-lite"/>
    </source>
</evidence>
<evidence type="ECO:0000313" key="3">
    <source>
        <dbReference type="Proteomes" id="UP000033874"/>
    </source>
</evidence>